<evidence type="ECO:0000256" key="1">
    <source>
        <dbReference type="ARBA" id="ARBA00004477"/>
    </source>
</evidence>
<evidence type="ECO:0000256" key="8">
    <source>
        <dbReference type="ARBA" id="ARBA00022692"/>
    </source>
</evidence>
<evidence type="ECO:0000256" key="5">
    <source>
        <dbReference type="ARBA" id="ARBA00018512"/>
    </source>
</evidence>
<feature type="transmembrane region" description="Helical" evidence="14">
    <location>
        <begin position="69"/>
        <end position="91"/>
    </location>
</feature>
<feature type="transmembrane region" description="Helical" evidence="14">
    <location>
        <begin position="365"/>
        <end position="383"/>
    </location>
</feature>
<dbReference type="EMBL" id="CAJZBQ010000032">
    <property type="protein sequence ID" value="CAG9322798.1"/>
    <property type="molecule type" value="Genomic_DNA"/>
</dbReference>
<gene>
    <name evidence="15" type="ORF">BSTOLATCC_MIC31914</name>
</gene>
<keyword evidence="10 14" id="KW-1133">Transmembrane helix</keyword>
<protein>
    <recommendedName>
        <fullName evidence="5">Dol-P-Glc:Glc(2)Man(9)GlcNAc(2)-PP-Dol alpha-1,2-glucosyltransferase</fullName>
        <ecNumber evidence="4">2.4.1.256</ecNumber>
    </recommendedName>
</protein>
<evidence type="ECO:0000256" key="6">
    <source>
        <dbReference type="ARBA" id="ARBA00022676"/>
    </source>
</evidence>
<sequence length="393" mass="46148">MALLLLQVAGSILVSWKYPEPYMDEIFHIKQLGTYLNWDFATWDDKITTLPGLYIASWIILQVFPIHKFLGLVFASRLINALFGSLCWYLLRSLKDPKTSEIIMLYPPLFLSGCLYYTDNAALLSILLSYLFLKNKKNKLSALIGLFSIICRQTNIIWIGYFVLIEISAGLGPSLYQNIKTIWKQKYAIIQTYFPFIILLILFIAFLIVNKGIAVGDRENHIPVFHFTQICYLALIMALYTDYDQNLWIKALKQLKNVFLFLWLVLISLGVTYFTYEHPFIIADNTHYTFYIWKNILKPYLYIFPILFEISFIYLFFRAENSLRYFIWIFCSCVVLIPAPLLELRYFIIPIVTFLMQTKTKFSKIRILALYAINIVTLGIFVFKPYKNIGFLW</sequence>
<dbReference type="GO" id="GO:0006488">
    <property type="term" value="P:dolichol-linked oligosaccharide biosynthetic process"/>
    <property type="evidence" value="ECO:0007669"/>
    <property type="project" value="InterPro"/>
</dbReference>
<evidence type="ECO:0000256" key="10">
    <source>
        <dbReference type="ARBA" id="ARBA00022989"/>
    </source>
</evidence>
<feature type="transmembrane region" description="Helical" evidence="14">
    <location>
        <begin position="260"/>
        <end position="276"/>
    </location>
</feature>
<dbReference type="EC" id="2.4.1.256" evidence="4"/>
<accession>A0AAU9JPH3</accession>
<feature type="transmembrane region" description="Helical" evidence="14">
    <location>
        <begin position="154"/>
        <end position="176"/>
    </location>
</feature>
<dbReference type="InterPro" id="IPR016900">
    <property type="entry name" value="Alg10"/>
</dbReference>
<feature type="transmembrane region" description="Helical" evidence="14">
    <location>
        <begin position="188"/>
        <end position="209"/>
    </location>
</feature>
<feature type="transmembrane region" description="Helical" evidence="14">
    <location>
        <begin position="103"/>
        <end position="133"/>
    </location>
</feature>
<feature type="transmembrane region" description="Helical" evidence="14">
    <location>
        <begin position="47"/>
        <end position="64"/>
    </location>
</feature>
<feature type="transmembrane region" description="Helical" evidence="14">
    <location>
        <begin position="221"/>
        <end position="240"/>
    </location>
</feature>
<comment type="subcellular location">
    <subcellularLocation>
        <location evidence="1">Endoplasmic reticulum membrane</location>
        <topology evidence="1">Multi-pass membrane protein</topology>
    </subcellularLocation>
</comment>
<dbReference type="Pfam" id="PF04922">
    <property type="entry name" value="DIE2_ALG10"/>
    <property type="match status" value="1"/>
</dbReference>
<proteinExistence type="inferred from homology"/>
<evidence type="ECO:0000256" key="14">
    <source>
        <dbReference type="SAM" id="Phobius"/>
    </source>
</evidence>
<feature type="transmembrane region" description="Helical" evidence="14">
    <location>
        <begin position="297"/>
        <end position="317"/>
    </location>
</feature>
<keyword evidence="6" id="KW-0328">Glycosyltransferase</keyword>
<dbReference type="Proteomes" id="UP001162131">
    <property type="component" value="Unassembled WGS sequence"/>
</dbReference>
<evidence type="ECO:0000313" key="16">
    <source>
        <dbReference type="Proteomes" id="UP001162131"/>
    </source>
</evidence>
<evidence type="ECO:0000313" key="15">
    <source>
        <dbReference type="EMBL" id="CAG9322798.1"/>
    </source>
</evidence>
<evidence type="ECO:0000256" key="9">
    <source>
        <dbReference type="ARBA" id="ARBA00022824"/>
    </source>
</evidence>
<keyword evidence="9" id="KW-0256">Endoplasmic reticulum</keyword>
<comment type="similarity">
    <text evidence="3">Belongs to the ALG10 glucosyltransferase family.</text>
</comment>
<evidence type="ECO:0000256" key="2">
    <source>
        <dbReference type="ARBA" id="ARBA00004922"/>
    </source>
</evidence>
<reference evidence="15" key="1">
    <citation type="submission" date="2021-09" db="EMBL/GenBank/DDBJ databases">
        <authorList>
            <consortium name="AG Swart"/>
            <person name="Singh M."/>
            <person name="Singh A."/>
            <person name="Seah K."/>
            <person name="Emmerich C."/>
        </authorList>
    </citation>
    <scope>NUCLEOTIDE SEQUENCE</scope>
    <source>
        <strain evidence="15">ATCC30299</strain>
    </source>
</reference>
<dbReference type="PANTHER" id="PTHR12989">
    <property type="entry name" value="ALPHA-1,2-GLUCOSYLTRANSFERASE ALG10"/>
    <property type="match status" value="1"/>
</dbReference>
<keyword evidence="8 14" id="KW-0812">Transmembrane</keyword>
<feature type="transmembrane region" description="Helical" evidence="14">
    <location>
        <begin position="323"/>
        <end position="344"/>
    </location>
</feature>
<evidence type="ECO:0000256" key="12">
    <source>
        <dbReference type="ARBA" id="ARBA00044727"/>
    </source>
</evidence>
<evidence type="ECO:0000256" key="4">
    <source>
        <dbReference type="ARBA" id="ARBA00011967"/>
    </source>
</evidence>
<comment type="function">
    <text evidence="12">Dol-P-Glc:Glc(2)Man(9)GlcNAc(2)-PP-Dol alpha-1,2-glucosyltransferase that operates in the biosynthetic pathway of dolichol-linked oligosaccharides, the glycan precursors employed in protein asparagine (N)-glycosylation. The assembly of dolichol-linked oligosaccharides begins on the cytosolic side of the endoplasmic reticulum membrane and finishes in its lumen. The sequential addition of sugars to dolichol pyrophosphate produces dolichol-linked oligosaccharides containing fourteen sugars, including two GlcNAcs, nine mannoses and three glucoses. Once assembled, the oligosaccharide is transferred from the lipid to nascent proteins by oligosaccharyltransferases. In the lumen of the endoplasmic reticulum, adds the third and last glucose residue from dolichyl phosphate glucose (Dol-P-Glc) onto the lipid-linked oligosaccharide intermediate Glc(2)Man(9)GlcNAc(2)-PP-Dol to produce Glc(3)Man(9)GlcNAc(2)-PP-Dol.</text>
</comment>
<dbReference type="AlphaFoldDB" id="A0AAU9JPH3"/>
<dbReference type="GO" id="GO:0005789">
    <property type="term" value="C:endoplasmic reticulum membrane"/>
    <property type="evidence" value="ECO:0007669"/>
    <property type="project" value="UniProtKB-SubCell"/>
</dbReference>
<evidence type="ECO:0000256" key="13">
    <source>
        <dbReference type="ARBA" id="ARBA00048064"/>
    </source>
</evidence>
<comment type="catalytic activity">
    <reaction evidence="13">
        <text>an alpha-D-Glc-(1-&gt;3)-alpha-D-Glc-(1-&gt;3)-alpha-D-Man-(1-&gt;2)-alpha-D-Man-(1-&gt;2)-alpha-D-Man-(1-&gt;3)-[alpha-D-Man-(1-&gt;2)-alpha-D-Man-(1-&gt;3)-[alpha-D-Man-(1-&gt;2)-alpha-D-Man-(1-&gt;6)]-alpha-D-Man-(1-&gt;6)]-beta-D-Man-(1-&gt;4)-beta-D-GlcNAc-(1-&gt;4)-alpha-D-GlcNAc-diphospho-di-trans,poly-cis-dolichol + a di-trans,poly-cis-dolichyl beta-D-glucosyl phosphate = a alpha-D-Glc-(1-&gt;2)-alpha-D-Glc-(1-&gt;3)-alpha-D-Glc-(1-&gt;3)-alpha-D-Man-(1-&gt;2)-alpha-D-Man-(1-&gt;2)-alpha-D-Man-(1-&gt;3)-[alpha-D-Man-(1-&gt;2)-alpha-D-Man-(1-&gt;3)-[alpha-D-Man-(1-&gt;2)-alpha-D-Man-(1-&gt;6)]-alpha-D-Man-(1-&gt;6)]-beta-D-Man-(1-&gt;4)-beta-D-GlcNAc-(1-&gt;4)-alpha-D-GlcNAc-diphospho-di-trans,poly-cis-dolichol + a di-trans,poly-cis-dolichyl phosphate + H(+)</text>
        <dbReference type="Rhea" id="RHEA:29543"/>
        <dbReference type="Rhea" id="RHEA-COMP:19498"/>
        <dbReference type="Rhea" id="RHEA-COMP:19502"/>
        <dbReference type="Rhea" id="RHEA-COMP:19512"/>
        <dbReference type="Rhea" id="RHEA-COMP:19522"/>
        <dbReference type="ChEBI" id="CHEBI:15378"/>
        <dbReference type="ChEBI" id="CHEBI:57525"/>
        <dbReference type="ChEBI" id="CHEBI:57683"/>
        <dbReference type="ChEBI" id="CHEBI:132522"/>
        <dbReference type="ChEBI" id="CHEBI:132523"/>
        <dbReference type="EC" id="2.4.1.256"/>
    </reaction>
    <physiologicalReaction direction="left-to-right" evidence="13">
        <dbReference type="Rhea" id="RHEA:29544"/>
    </physiologicalReaction>
</comment>
<keyword evidence="16" id="KW-1185">Reference proteome</keyword>
<evidence type="ECO:0000256" key="7">
    <source>
        <dbReference type="ARBA" id="ARBA00022679"/>
    </source>
</evidence>
<dbReference type="PANTHER" id="PTHR12989:SF10">
    <property type="entry name" value="DOL-P-GLC:GLC(2)MAN(9)GLCNAC(2)-PP-DOL ALPHA-1,2-GLUCOSYLTRANSFERASE-RELATED"/>
    <property type="match status" value="1"/>
</dbReference>
<organism evidence="15 16">
    <name type="scientific">Blepharisma stoltei</name>
    <dbReference type="NCBI Taxonomy" id="1481888"/>
    <lineage>
        <taxon>Eukaryota</taxon>
        <taxon>Sar</taxon>
        <taxon>Alveolata</taxon>
        <taxon>Ciliophora</taxon>
        <taxon>Postciliodesmatophora</taxon>
        <taxon>Heterotrichea</taxon>
        <taxon>Heterotrichida</taxon>
        <taxon>Blepharismidae</taxon>
        <taxon>Blepharisma</taxon>
    </lineage>
</organism>
<name>A0AAU9JPH3_9CILI</name>
<dbReference type="GO" id="GO:0106073">
    <property type="term" value="F:dolichyl pyrophosphate Glc2Man9GlcNAc2 alpha-1,2-glucosyltransferase activity"/>
    <property type="evidence" value="ECO:0007669"/>
    <property type="project" value="UniProtKB-EC"/>
</dbReference>
<comment type="caution">
    <text evidence="15">The sequence shown here is derived from an EMBL/GenBank/DDBJ whole genome shotgun (WGS) entry which is preliminary data.</text>
</comment>
<keyword evidence="7" id="KW-0808">Transferase</keyword>
<comment type="pathway">
    <text evidence="2">Protein modification; protein glycosylation.</text>
</comment>
<evidence type="ECO:0000256" key="3">
    <source>
        <dbReference type="ARBA" id="ARBA00010600"/>
    </source>
</evidence>
<evidence type="ECO:0000256" key="11">
    <source>
        <dbReference type="ARBA" id="ARBA00023136"/>
    </source>
</evidence>
<keyword evidence="11 14" id="KW-0472">Membrane</keyword>
<dbReference type="PIRSF" id="PIRSF028810">
    <property type="entry name" value="Alpha1_2_glucosyltferase_Alg10"/>
    <property type="match status" value="1"/>
</dbReference>